<gene>
    <name evidence="1" type="ORF">PLOB_00041352</name>
</gene>
<dbReference type="PANTHER" id="PTHR46670:SF3">
    <property type="entry name" value="ENDONUCLEASE_EXONUCLEASE_PHOSPHATASE DOMAIN-CONTAINING PROTEIN"/>
    <property type="match status" value="1"/>
</dbReference>
<comment type="caution">
    <text evidence="1">The sequence shown here is derived from an EMBL/GenBank/DDBJ whole genome shotgun (WGS) entry which is preliminary data.</text>
</comment>
<organism evidence="1 2">
    <name type="scientific">Porites lobata</name>
    <dbReference type="NCBI Taxonomy" id="104759"/>
    <lineage>
        <taxon>Eukaryota</taxon>
        <taxon>Metazoa</taxon>
        <taxon>Cnidaria</taxon>
        <taxon>Anthozoa</taxon>
        <taxon>Hexacorallia</taxon>
        <taxon>Scleractinia</taxon>
        <taxon>Fungiina</taxon>
        <taxon>Poritidae</taxon>
        <taxon>Porites</taxon>
    </lineage>
</organism>
<reference evidence="1 2" key="1">
    <citation type="submission" date="2022-05" db="EMBL/GenBank/DDBJ databases">
        <authorList>
            <consortium name="Genoscope - CEA"/>
            <person name="William W."/>
        </authorList>
    </citation>
    <scope>NUCLEOTIDE SEQUENCE [LARGE SCALE GENOMIC DNA]</scope>
</reference>
<sequence length="257" mass="29801">QHVAEPTHKRKGSLDLIITRANEDTVLNCKVEDPDLSDHYVVHCKLTLDKPTARRVEKTYRKLRSVDMQALRRDLTTLPVFTSPATNVTDLLAQKYISKSTTEILIHSFVSSKLDFCNSLLFGAQKRDIVKLQSVQNAAARIIAGLKKRDQITETLRDLHWLPVEERIVFKINLITFKTLNGFGPRYLEDSLKFYHQSRTLRSSRDHLRLEEPQPASFFRCCPRLWNKLPFEIRACSDVNLFKSKLKTFLFKKVCNI</sequence>
<dbReference type="EMBL" id="CALNXK010000065">
    <property type="protein sequence ID" value="CAH3140722.1"/>
    <property type="molecule type" value="Genomic_DNA"/>
</dbReference>
<name>A0ABN8PC19_9CNID</name>
<dbReference type="Proteomes" id="UP001159405">
    <property type="component" value="Unassembled WGS sequence"/>
</dbReference>
<evidence type="ECO:0000313" key="2">
    <source>
        <dbReference type="Proteomes" id="UP001159405"/>
    </source>
</evidence>
<proteinExistence type="predicted"/>
<accession>A0ABN8PC19</accession>
<evidence type="ECO:0008006" key="3">
    <source>
        <dbReference type="Google" id="ProtNLM"/>
    </source>
</evidence>
<feature type="non-terminal residue" evidence="1">
    <location>
        <position position="1"/>
    </location>
</feature>
<keyword evidence="2" id="KW-1185">Reference proteome</keyword>
<protein>
    <recommendedName>
        <fullName evidence="3">Endonuclease/exonuclease/phosphatase domain-containing protein</fullName>
    </recommendedName>
</protein>
<dbReference type="PANTHER" id="PTHR46670">
    <property type="entry name" value="ENDO/EXONUCLEASE/PHOSPHATASE DOMAIN-CONTAINING PROTEIN"/>
    <property type="match status" value="1"/>
</dbReference>
<evidence type="ECO:0000313" key="1">
    <source>
        <dbReference type="EMBL" id="CAH3140722.1"/>
    </source>
</evidence>